<gene>
    <name evidence="1" type="ORF">T03_12765</name>
</gene>
<protein>
    <submittedName>
        <fullName evidence="1">Uncharacterized protein</fullName>
    </submittedName>
</protein>
<dbReference type="EMBL" id="JYDI01004088">
    <property type="protein sequence ID" value="KRY07653.1"/>
    <property type="molecule type" value="Genomic_DNA"/>
</dbReference>
<evidence type="ECO:0000313" key="1">
    <source>
        <dbReference type="EMBL" id="KRY07653.1"/>
    </source>
</evidence>
<feature type="non-terminal residue" evidence="1">
    <location>
        <position position="1"/>
    </location>
</feature>
<name>A0A0V0Z528_TRIBR</name>
<keyword evidence="2" id="KW-1185">Reference proteome</keyword>
<accession>A0A0V0Z528</accession>
<proteinExistence type="predicted"/>
<dbReference type="Proteomes" id="UP000054653">
    <property type="component" value="Unassembled WGS sequence"/>
</dbReference>
<reference evidence="1 2" key="1">
    <citation type="submission" date="2015-01" db="EMBL/GenBank/DDBJ databases">
        <title>Evolution of Trichinella species and genotypes.</title>
        <authorList>
            <person name="Korhonen P.K."/>
            <person name="Edoardo P."/>
            <person name="Giuseppe L.R."/>
            <person name="Gasser R.B."/>
        </authorList>
    </citation>
    <scope>NUCLEOTIDE SEQUENCE [LARGE SCALE GENOMIC DNA]</scope>
    <source>
        <strain evidence="1">ISS120</strain>
    </source>
</reference>
<organism evidence="1 2">
    <name type="scientific">Trichinella britovi</name>
    <name type="common">Parasitic roundworm</name>
    <dbReference type="NCBI Taxonomy" id="45882"/>
    <lineage>
        <taxon>Eukaryota</taxon>
        <taxon>Metazoa</taxon>
        <taxon>Ecdysozoa</taxon>
        <taxon>Nematoda</taxon>
        <taxon>Enoplea</taxon>
        <taxon>Dorylaimia</taxon>
        <taxon>Trichinellida</taxon>
        <taxon>Trichinellidae</taxon>
        <taxon>Trichinella</taxon>
    </lineage>
</organism>
<evidence type="ECO:0000313" key="2">
    <source>
        <dbReference type="Proteomes" id="UP000054653"/>
    </source>
</evidence>
<dbReference type="AlphaFoldDB" id="A0A0V0Z528"/>
<sequence length="47" mass="5155">LKGSRGVAQPKRHDLKLVQAIWGGEGSLLSVLRLHFHLPVSAGQIQR</sequence>
<comment type="caution">
    <text evidence="1">The sequence shown here is derived from an EMBL/GenBank/DDBJ whole genome shotgun (WGS) entry which is preliminary data.</text>
</comment>